<gene>
    <name evidence="3" type="ORF">D917_10445</name>
</gene>
<dbReference type="GO" id="GO:0006310">
    <property type="term" value="P:DNA recombination"/>
    <property type="evidence" value="ECO:0007669"/>
    <property type="project" value="InterPro"/>
</dbReference>
<dbReference type="GO" id="GO:0003677">
    <property type="term" value="F:DNA binding"/>
    <property type="evidence" value="ECO:0007669"/>
    <property type="project" value="InterPro"/>
</dbReference>
<dbReference type="GO" id="GO:0003910">
    <property type="term" value="F:DNA ligase (ATP) activity"/>
    <property type="evidence" value="ECO:0007669"/>
    <property type="project" value="InterPro"/>
</dbReference>
<dbReference type="PANTHER" id="PTHR45997:SF1">
    <property type="entry name" value="DNA LIGASE 4"/>
    <property type="match status" value="1"/>
</dbReference>
<dbReference type="GO" id="GO:0006303">
    <property type="term" value="P:double-strand break repair via nonhomologous end joining"/>
    <property type="evidence" value="ECO:0007669"/>
    <property type="project" value="TreeGrafter"/>
</dbReference>
<dbReference type="GO" id="GO:0005958">
    <property type="term" value="C:DNA-dependent protein kinase-DNA ligase 4 complex"/>
    <property type="evidence" value="ECO:0007669"/>
    <property type="project" value="TreeGrafter"/>
</dbReference>
<comment type="caution">
    <text evidence="3">The sequence shown here is derived from an EMBL/GenBank/DDBJ whole genome shotgun (WGS) entry which is preliminary data.</text>
</comment>
<dbReference type="GO" id="GO:0032807">
    <property type="term" value="C:DNA ligase IV complex"/>
    <property type="evidence" value="ECO:0007669"/>
    <property type="project" value="TreeGrafter"/>
</dbReference>
<dbReference type="Gene3D" id="1.10.3260.10">
    <property type="entry name" value="DNA ligase, ATP-dependent, N-terminal domain"/>
    <property type="match status" value="1"/>
</dbReference>
<accession>A0A1Y3EAF6</accession>
<sequence>MEQSFCSIESEIPFRDLCSILRACASTRNQAEKRRILGKFFHCWRERFKRKYENSVANSNSSVESFFPILRLLVPKLDNARGPIGLKEVCLVEYCCKMINTDKFNFKFLEHARQKIHPNYGN</sequence>
<reference evidence="3 4" key="1">
    <citation type="submission" date="2015-04" db="EMBL/GenBank/DDBJ databases">
        <title>Draft genome of the roundworm Trichinella nativa.</title>
        <authorList>
            <person name="Mitreva M."/>
        </authorList>
    </citation>
    <scope>NUCLEOTIDE SEQUENCE [LARGE SCALE GENOMIC DNA]</scope>
    <source>
        <strain evidence="3 4">ISS45</strain>
    </source>
</reference>
<organism evidence="3 4">
    <name type="scientific">Trichinella nativa</name>
    <dbReference type="NCBI Taxonomy" id="6335"/>
    <lineage>
        <taxon>Eukaryota</taxon>
        <taxon>Metazoa</taxon>
        <taxon>Ecdysozoa</taxon>
        <taxon>Nematoda</taxon>
        <taxon>Enoplea</taxon>
        <taxon>Dorylaimia</taxon>
        <taxon>Trichinellida</taxon>
        <taxon>Trichinellidae</taxon>
        <taxon>Trichinella</taxon>
    </lineage>
</organism>
<dbReference type="InterPro" id="IPR036599">
    <property type="entry name" value="DNA_ligase_N_sf"/>
</dbReference>
<evidence type="ECO:0000256" key="1">
    <source>
        <dbReference type="ARBA" id="ARBA00022598"/>
    </source>
</evidence>
<dbReference type="AlphaFoldDB" id="A0A1Y3EAF6"/>
<dbReference type="GO" id="GO:0005524">
    <property type="term" value="F:ATP binding"/>
    <property type="evidence" value="ECO:0007669"/>
    <property type="project" value="InterPro"/>
</dbReference>
<feature type="domain" description="DNA ligase ATP-dependent N-terminal" evidence="2">
    <location>
        <begin position="13"/>
        <end position="103"/>
    </location>
</feature>
<dbReference type="EMBL" id="LVZM01018161">
    <property type="protein sequence ID" value="OUC42112.1"/>
    <property type="molecule type" value="Genomic_DNA"/>
</dbReference>
<name>A0A1Y3EAF6_9BILA</name>
<keyword evidence="1" id="KW-0436">Ligase</keyword>
<dbReference type="InterPro" id="IPR029710">
    <property type="entry name" value="LIG4"/>
</dbReference>
<dbReference type="Proteomes" id="UP000243006">
    <property type="component" value="Unassembled WGS sequence"/>
</dbReference>
<protein>
    <recommendedName>
        <fullName evidence="2">DNA ligase ATP-dependent N-terminal domain-containing protein</fullName>
    </recommendedName>
</protein>
<dbReference type="GO" id="GO:0006297">
    <property type="term" value="P:nucleotide-excision repair, DNA gap filling"/>
    <property type="evidence" value="ECO:0007669"/>
    <property type="project" value="TreeGrafter"/>
</dbReference>
<dbReference type="InterPro" id="IPR012308">
    <property type="entry name" value="DNA_ligase_ATP-dep_N"/>
</dbReference>
<proteinExistence type="predicted"/>
<evidence type="ECO:0000313" key="3">
    <source>
        <dbReference type="EMBL" id="OUC42112.1"/>
    </source>
</evidence>
<evidence type="ECO:0000259" key="2">
    <source>
        <dbReference type="Pfam" id="PF04675"/>
    </source>
</evidence>
<evidence type="ECO:0000313" key="4">
    <source>
        <dbReference type="Proteomes" id="UP000243006"/>
    </source>
</evidence>
<dbReference type="PANTHER" id="PTHR45997">
    <property type="entry name" value="DNA LIGASE 4"/>
    <property type="match status" value="1"/>
</dbReference>
<dbReference type="Pfam" id="PF04675">
    <property type="entry name" value="DNA_ligase_A_N"/>
    <property type="match status" value="1"/>
</dbReference>